<evidence type="ECO:0000313" key="3">
    <source>
        <dbReference type="EMBL" id="KIJ60881.1"/>
    </source>
</evidence>
<evidence type="ECO:0000256" key="1">
    <source>
        <dbReference type="SAM" id="SignalP"/>
    </source>
</evidence>
<dbReference type="AlphaFoldDB" id="A0A0C9WB39"/>
<keyword evidence="1" id="KW-0732">Signal</keyword>
<accession>A0A0C9WB39</accession>
<sequence length="1136" mass="127219">MALVTMGTLTVVNVLATTAKFMTSTWARLERIERISKEERAFATAYNKAVRSYSAEVENIGMKFRAMMEYGDKSAMSALLGSSDGQMSFKRLVDALDTADIILEKIERATEALIAEIERSGNLGSLGIIPLLFTAERDHRRAQNVAEDAAARIEERREDVVKWFGQFSSLLEAFRRAPSTNPRPLPFPVAAAHSDGAIIVTASTGSLRHVSSWPSHLQSPAGDTHRNHLRTSSAIQLSFYDTPFSVNIEPAVANDVFKTITTSTPDGYSVAIKAMADRWVDDSLNDHGVPSLAGAQTSVIRKLQGVVGTELAIGASESTNSDMPTAEALRYAHLAELSSTIEKAVLREDNQKFSIAFCGMVKAGKSLFLNALMGSMILPSDELPSTAWPCRVRHVRGQTLPRLKVDAPYFQRAIIRLRMRKYGALMKDYRPPTDNDLFSALLDDDMSEETEEQEHGVNSLTEINQMREIYLKWVDLHPETKRNLLRFEESSFLIADSASGREHIVDLLAQINDVVRLCQRFNVPLSSTKNTWFPLLEVDFEALHGESTEGTFEFIDLPGVGEYDSNLHSFEDLVRLVASEVNAVVPIVSFKEVSKDDWRQQLPDIVQSAIGRPPELVLCTHLDQVVRDRVEEQAASVAKTFWPKSNDANHRVIGCSSKMGFSARSVLQLSRNSKPNFRDIWAKGSVEYDCAEKVLGTHNPEATFNDLTYDTWLCAVTNQLIRSRLPTAIKRLVTDMVLTSHQRALIEEGTQLQSQLHKAISHQHRVLLKMYRSAEEREEAYSRFTLAKAQYQQVLDEWESSTASKQVSSISKFQNGFKALEAQGLASVRSIIDAAEKHHRARYEAETADGDLVFPDVVTAEVFLQHVQNDLSRALSLLKRKFVNFVRELANRSRAEHFASLKTRIQGFLAEDAPALKEEIIAELSERGAGVESLAISSMRRKAMQSIVMRHNATSAYRSIQELIAKPLLKLRPFDFFQERLVGIDQVESEADDDERPQGIEDLGFMLRAPIAVLATVPWLFGSVVWPFLKYSEKFVLKRDMLVSELKERIISPFFDALREESRQTLDKMMTTSSELARSAVQDALANEEEHFASERLQHGGQTPEAIARAVNLMLNLHAAEAALGRLQEYLRGLSL</sequence>
<feature type="signal peptide" evidence="1">
    <location>
        <begin position="1"/>
        <end position="16"/>
    </location>
</feature>
<dbReference type="Gene3D" id="3.40.50.300">
    <property type="entry name" value="P-loop containing nucleotide triphosphate hydrolases"/>
    <property type="match status" value="1"/>
</dbReference>
<keyword evidence="4" id="KW-1185">Reference proteome</keyword>
<evidence type="ECO:0000259" key="2">
    <source>
        <dbReference type="Pfam" id="PF00350"/>
    </source>
</evidence>
<reference evidence="3 4" key="1">
    <citation type="submission" date="2014-04" db="EMBL/GenBank/DDBJ databases">
        <title>Evolutionary Origins and Diversification of the Mycorrhizal Mutualists.</title>
        <authorList>
            <consortium name="DOE Joint Genome Institute"/>
            <consortium name="Mycorrhizal Genomics Consortium"/>
            <person name="Kohler A."/>
            <person name="Kuo A."/>
            <person name="Nagy L.G."/>
            <person name="Floudas D."/>
            <person name="Copeland A."/>
            <person name="Barry K.W."/>
            <person name="Cichocki N."/>
            <person name="Veneault-Fourrey C."/>
            <person name="LaButti K."/>
            <person name="Lindquist E.A."/>
            <person name="Lipzen A."/>
            <person name="Lundell T."/>
            <person name="Morin E."/>
            <person name="Murat C."/>
            <person name="Riley R."/>
            <person name="Ohm R."/>
            <person name="Sun H."/>
            <person name="Tunlid A."/>
            <person name="Henrissat B."/>
            <person name="Grigoriev I.V."/>
            <person name="Hibbett D.S."/>
            <person name="Martin F."/>
        </authorList>
    </citation>
    <scope>NUCLEOTIDE SEQUENCE [LARGE SCALE GENOMIC DNA]</scope>
    <source>
        <strain evidence="3 4">MD-312</strain>
    </source>
</reference>
<dbReference type="Pfam" id="PF00350">
    <property type="entry name" value="Dynamin_N"/>
    <property type="match status" value="1"/>
</dbReference>
<dbReference type="InterPro" id="IPR027417">
    <property type="entry name" value="P-loop_NTPase"/>
</dbReference>
<evidence type="ECO:0000313" key="4">
    <source>
        <dbReference type="Proteomes" id="UP000053820"/>
    </source>
</evidence>
<feature type="domain" description="Dynamin N-terminal" evidence="2">
    <location>
        <begin position="355"/>
        <end position="595"/>
    </location>
</feature>
<dbReference type="HOGENOM" id="CLU_278376_0_0_1"/>
<protein>
    <recommendedName>
        <fullName evidence="2">Dynamin N-terminal domain-containing protein</fullName>
    </recommendedName>
</protein>
<dbReference type="Proteomes" id="UP000053820">
    <property type="component" value="Unassembled WGS sequence"/>
</dbReference>
<dbReference type="OrthoDB" id="3248936at2759"/>
<dbReference type="SUPFAM" id="SSF52540">
    <property type="entry name" value="P-loop containing nucleoside triphosphate hydrolases"/>
    <property type="match status" value="1"/>
</dbReference>
<feature type="chain" id="PRO_5002205853" description="Dynamin N-terminal domain-containing protein" evidence="1">
    <location>
        <begin position="17"/>
        <end position="1136"/>
    </location>
</feature>
<dbReference type="InterPro" id="IPR045063">
    <property type="entry name" value="Dynamin_N"/>
</dbReference>
<gene>
    <name evidence="3" type="ORF">HYDPIDRAFT_43073</name>
</gene>
<name>A0A0C9WB39_9AGAM</name>
<proteinExistence type="predicted"/>
<dbReference type="EMBL" id="KN839868">
    <property type="protein sequence ID" value="KIJ60881.1"/>
    <property type="molecule type" value="Genomic_DNA"/>
</dbReference>
<organism evidence="3 4">
    <name type="scientific">Hydnomerulius pinastri MD-312</name>
    <dbReference type="NCBI Taxonomy" id="994086"/>
    <lineage>
        <taxon>Eukaryota</taxon>
        <taxon>Fungi</taxon>
        <taxon>Dikarya</taxon>
        <taxon>Basidiomycota</taxon>
        <taxon>Agaricomycotina</taxon>
        <taxon>Agaricomycetes</taxon>
        <taxon>Agaricomycetidae</taxon>
        <taxon>Boletales</taxon>
        <taxon>Boletales incertae sedis</taxon>
        <taxon>Leucogyrophana</taxon>
    </lineage>
</organism>